<dbReference type="Gene3D" id="1.10.20.10">
    <property type="entry name" value="Histone, subunit A"/>
    <property type="match status" value="1"/>
</dbReference>
<sequence length="291" mass="31961">MSIHSAPRVAHIDDEMEVDLDVEDDFETEAEEEIDQLDSDTTEDEVPAGNSRARQRRPVQRERVPGQTLIPMDRLETILDSEGVGSHMSKEAMFMLAAATEAIVRRLAEAGHRQAAHDRRSIINYRDLAYATLQYRELEFLQDTIPQPVPLADALERRAAKEKELLEPAVSTAPSPLPGFTPLPTPLPSILPNVSNPTTTKQRKGRSVNGTSETNANAHTAPSHRPTPTADDVGRRQSNRGIKSRRRQDTLSSDIETHEDSSSATKSQNGNSKAPQVGGLRMPGPSTVKIA</sequence>
<accession>K5VY10</accession>
<proteinExistence type="predicted"/>
<dbReference type="InParanoid" id="K5VY10"/>
<dbReference type="Pfam" id="PF00808">
    <property type="entry name" value="CBFD_NFYB_HMF"/>
    <property type="match status" value="1"/>
</dbReference>
<dbReference type="RefSeq" id="XP_007399296.1">
    <property type="nucleotide sequence ID" value="XM_007399234.1"/>
</dbReference>
<dbReference type="EMBL" id="JH930476">
    <property type="protein sequence ID" value="EKM51484.1"/>
    <property type="molecule type" value="Genomic_DNA"/>
</dbReference>
<organism evidence="3 4">
    <name type="scientific">Phanerochaete carnosa (strain HHB-10118-sp)</name>
    <name type="common">White-rot fungus</name>
    <name type="synonym">Peniophora carnosa</name>
    <dbReference type="NCBI Taxonomy" id="650164"/>
    <lineage>
        <taxon>Eukaryota</taxon>
        <taxon>Fungi</taxon>
        <taxon>Dikarya</taxon>
        <taxon>Basidiomycota</taxon>
        <taxon>Agaricomycotina</taxon>
        <taxon>Agaricomycetes</taxon>
        <taxon>Polyporales</taxon>
        <taxon>Phanerochaetaceae</taxon>
        <taxon>Phanerochaete</taxon>
    </lineage>
</organism>
<feature type="region of interest" description="Disordered" evidence="1">
    <location>
        <begin position="1"/>
        <end position="63"/>
    </location>
</feature>
<dbReference type="InterPro" id="IPR009072">
    <property type="entry name" value="Histone-fold"/>
</dbReference>
<dbReference type="STRING" id="650164.K5VY10"/>
<keyword evidence="4" id="KW-1185">Reference proteome</keyword>
<feature type="compositionally biased region" description="Polar residues" evidence="1">
    <location>
        <begin position="208"/>
        <end position="220"/>
    </location>
</feature>
<evidence type="ECO:0000313" key="3">
    <source>
        <dbReference type="EMBL" id="EKM51484.1"/>
    </source>
</evidence>
<dbReference type="Proteomes" id="UP000008370">
    <property type="component" value="Unassembled WGS sequence"/>
</dbReference>
<reference evidence="3 4" key="1">
    <citation type="journal article" date="2012" name="BMC Genomics">
        <title>Comparative genomics of the white-rot fungi, Phanerochaete carnosa and P. chrysosporium, to elucidate the genetic basis of the distinct wood types they colonize.</title>
        <authorList>
            <person name="Suzuki H."/>
            <person name="MacDonald J."/>
            <person name="Syed K."/>
            <person name="Salamov A."/>
            <person name="Hori C."/>
            <person name="Aerts A."/>
            <person name="Henrissat B."/>
            <person name="Wiebenga A."/>
            <person name="vanKuyk P.A."/>
            <person name="Barry K."/>
            <person name="Lindquist E."/>
            <person name="LaButti K."/>
            <person name="Lapidus A."/>
            <person name="Lucas S."/>
            <person name="Coutinho P."/>
            <person name="Gong Y."/>
            <person name="Samejima M."/>
            <person name="Mahadevan R."/>
            <person name="Abou-Zaid M."/>
            <person name="de Vries R.P."/>
            <person name="Igarashi K."/>
            <person name="Yadav J.S."/>
            <person name="Grigoriev I.V."/>
            <person name="Master E.R."/>
        </authorList>
    </citation>
    <scope>NUCLEOTIDE SEQUENCE [LARGE SCALE GENOMIC DNA]</scope>
    <source>
        <strain evidence="3 4">HHB-10118-sp</strain>
    </source>
</reference>
<feature type="compositionally biased region" description="Acidic residues" evidence="1">
    <location>
        <begin position="14"/>
        <end position="46"/>
    </location>
</feature>
<name>K5VY10_PHACS</name>
<dbReference type="GeneID" id="18911386"/>
<feature type="compositionally biased region" description="Polar residues" evidence="1">
    <location>
        <begin position="262"/>
        <end position="274"/>
    </location>
</feature>
<dbReference type="SUPFAM" id="SSF47113">
    <property type="entry name" value="Histone-fold"/>
    <property type="match status" value="1"/>
</dbReference>
<feature type="domain" description="Transcription factor CBF/NF-Y/archaeal histone" evidence="2">
    <location>
        <begin position="70"/>
        <end position="131"/>
    </location>
</feature>
<dbReference type="HOGENOM" id="CLU_042061_0_0_1"/>
<dbReference type="AlphaFoldDB" id="K5VY10"/>
<evidence type="ECO:0000256" key="1">
    <source>
        <dbReference type="SAM" id="MobiDB-lite"/>
    </source>
</evidence>
<feature type="region of interest" description="Disordered" evidence="1">
    <location>
        <begin position="166"/>
        <end position="291"/>
    </location>
</feature>
<dbReference type="InterPro" id="IPR003958">
    <property type="entry name" value="CBFA_NFYB_domain"/>
</dbReference>
<evidence type="ECO:0000313" key="4">
    <source>
        <dbReference type="Proteomes" id="UP000008370"/>
    </source>
</evidence>
<dbReference type="KEGG" id="pco:PHACADRAFT_198993"/>
<feature type="compositionally biased region" description="Pro residues" evidence="1">
    <location>
        <begin position="175"/>
        <end position="189"/>
    </location>
</feature>
<dbReference type="GO" id="GO:0046982">
    <property type="term" value="F:protein heterodimerization activity"/>
    <property type="evidence" value="ECO:0007669"/>
    <property type="project" value="InterPro"/>
</dbReference>
<gene>
    <name evidence="3" type="ORF">PHACADRAFT_198993</name>
</gene>
<protein>
    <recommendedName>
        <fullName evidence="2">Transcription factor CBF/NF-Y/archaeal histone domain-containing protein</fullName>
    </recommendedName>
</protein>
<dbReference type="OrthoDB" id="636685at2759"/>
<evidence type="ECO:0000259" key="2">
    <source>
        <dbReference type="Pfam" id="PF00808"/>
    </source>
</evidence>